<dbReference type="Proteomes" id="UP001431902">
    <property type="component" value="Unassembled WGS sequence"/>
</dbReference>
<dbReference type="InterPro" id="IPR003439">
    <property type="entry name" value="ABC_transporter-like_ATP-bd"/>
</dbReference>
<keyword evidence="12" id="KW-1185">Reference proteome</keyword>
<keyword evidence="4" id="KW-0547">Nucleotide-binding</keyword>
<comment type="caution">
    <text evidence="11">The sequence shown here is derived from an EMBL/GenBank/DDBJ whole genome shotgun (WGS) entry which is preliminary data.</text>
</comment>
<dbReference type="InterPro" id="IPR011527">
    <property type="entry name" value="ABC1_TM_dom"/>
</dbReference>
<sequence length="719" mass="78321">MKKIKIPLPDLASLHTTLMRLAQLRREPVDALALQATLRHLPESHDQLPQLLGTLAQQNHWPKPQWGAQPDAGRLPCLVVGPEGQLGIVTARNPEGLWATSWWLPEPRQFAEQAEPSFAPGHAFVRMRMTAPFVASQSPSLQLVWAEIRSQKRLLLDIAAGTIAISLLALATSFYSMQVYDRVVPTQATATLWVLTLGVLLSVLFETAGKWLRAQQIHHLTDAVDQNLARSVYGRFLSVRLDQMPPSVGATSSRLRSYESIRAFLVSVSTQAMVDIPLALLTLGVLALIGGWLALIPGIFLALGLLIGFMFHNRMDQLAKLATPAQHQKIGLLVESIEGAETIKSGQGGWRMLSKWLDLTDESRQHEQSMRQLTEMQQFLVAMFQQGAYVALVAAGALIVGQADFTMGALIACSILSGRILAPIATIPALIMQWAQTRVSVQDLDRLWALQLDHPPGTEPIVLDTLRGQYELTDIQMSYGGTAALNIKQLRIRAGERVAVLGGIGSGKTSLLRLLSGMYKAGQGRALLDGIDLEQIAKASLAHQMGFVPQDGRLFAGTLRDNLVLGMNDPGDDALLQAARQTGLFETVIAAHPKGLAREISEGGQGLSGGQRQLVHITRALLRQPRIWLLDEPTASMDGQLEKQVIQTLHNSLTQNPTSTLVLVTHKPQLLSLVQRVIVMANQQIVLDGPRDQILQQLQSMATQAGQPTNPTASAGPKA</sequence>
<keyword evidence="3 8" id="KW-0812">Transmembrane</keyword>
<feature type="transmembrane region" description="Helical" evidence="8">
    <location>
        <begin position="187"/>
        <end position="205"/>
    </location>
</feature>
<dbReference type="InterPro" id="IPR036640">
    <property type="entry name" value="ABC1_TM_sf"/>
</dbReference>
<organism evidence="11 12">
    <name type="scientific">Limnohabitans lacus</name>
    <dbReference type="NCBI Taxonomy" id="3045173"/>
    <lineage>
        <taxon>Bacteria</taxon>
        <taxon>Pseudomonadati</taxon>
        <taxon>Pseudomonadota</taxon>
        <taxon>Betaproteobacteria</taxon>
        <taxon>Burkholderiales</taxon>
        <taxon>Comamonadaceae</taxon>
        <taxon>Limnohabitans</taxon>
    </lineage>
</organism>
<gene>
    <name evidence="11" type="ORF">QLQ16_12980</name>
</gene>
<dbReference type="Gene3D" id="1.20.1560.10">
    <property type="entry name" value="ABC transporter type 1, transmembrane domain"/>
    <property type="match status" value="1"/>
</dbReference>
<evidence type="ECO:0000256" key="4">
    <source>
        <dbReference type="ARBA" id="ARBA00022741"/>
    </source>
</evidence>
<evidence type="ECO:0000256" key="5">
    <source>
        <dbReference type="ARBA" id="ARBA00022840"/>
    </source>
</evidence>
<feature type="domain" description="ABC transmembrane type-1" evidence="10">
    <location>
        <begin position="158"/>
        <end position="436"/>
    </location>
</feature>
<keyword evidence="6 8" id="KW-1133">Transmembrane helix</keyword>
<dbReference type="SUPFAM" id="SSF52540">
    <property type="entry name" value="P-loop containing nucleoside triphosphate hydrolases"/>
    <property type="match status" value="1"/>
</dbReference>
<dbReference type="InterPro" id="IPR039421">
    <property type="entry name" value="Type_1_exporter"/>
</dbReference>
<dbReference type="PANTHER" id="PTHR43394">
    <property type="entry name" value="ATP-DEPENDENT PERMEASE MDL1, MITOCHONDRIAL"/>
    <property type="match status" value="1"/>
</dbReference>
<protein>
    <submittedName>
        <fullName evidence="11">ATP-binding cassette domain-containing protein</fullName>
    </submittedName>
</protein>
<evidence type="ECO:0000313" key="12">
    <source>
        <dbReference type="Proteomes" id="UP001431902"/>
    </source>
</evidence>
<dbReference type="GO" id="GO:0005524">
    <property type="term" value="F:ATP binding"/>
    <property type="evidence" value="ECO:0007669"/>
    <property type="project" value="UniProtKB-KW"/>
</dbReference>
<evidence type="ECO:0000256" key="2">
    <source>
        <dbReference type="ARBA" id="ARBA00022475"/>
    </source>
</evidence>
<dbReference type="SMART" id="SM00382">
    <property type="entry name" value="AAA"/>
    <property type="match status" value="1"/>
</dbReference>
<dbReference type="EMBL" id="JASGBH010000009">
    <property type="protein sequence ID" value="MDI9234744.1"/>
    <property type="molecule type" value="Genomic_DNA"/>
</dbReference>
<feature type="transmembrane region" description="Helical" evidence="8">
    <location>
        <begin position="379"/>
        <end position="401"/>
    </location>
</feature>
<dbReference type="Pfam" id="PF00664">
    <property type="entry name" value="ABC_membrane"/>
    <property type="match status" value="1"/>
</dbReference>
<feature type="transmembrane region" description="Helical" evidence="8">
    <location>
        <begin position="154"/>
        <end position="175"/>
    </location>
</feature>
<proteinExistence type="predicted"/>
<comment type="subcellular location">
    <subcellularLocation>
        <location evidence="1">Cell membrane</location>
        <topology evidence="1">Multi-pass membrane protein</topology>
    </subcellularLocation>
</comment>
<name>A0ABT6X9D1_9BURK</name>
<dbReference type="SUPFAM" id="SSF90123">
    <property type="entry name" value="ABC transporter transmembrane region"/>
    <property type="match status" value="1"/>
</dbReference>
<evidence type="ECO:0000256" key="6">
    <source>
        <dbReference type="ARBA" id="ARBA00022989"/>
    </source>
</evidence>
<evidence type="ECO:0000256" key="3">
    <source>
        <dbReference type="ARBA" id="ARBA00022692"/>
    </source>
</evidence>
<dbReference type="Pfam" id="PF00005">
    <property type="entry name" value="ABC_tran"/>
    <property type="match status" value="1"/>
</dbReference>
<feature type="domain" description="ABC transporter" evidence="9">
    <location>
        <begin position="470"/>
        <end position="707"/>
    </location>
</feature>
<keyword evidence="7 8" id="KW-0472">Membrane</keyword>
<dbReference type="PROSITE" id="PS50893">
    <property type="entry name" value="ABC_TRANSPORTER_2"/>
    <property type="match status" value="1"/>
</dbReference>
<evidence type="ECO:0000256" key="1">
    <source>
        <dbReference type="ARBA" id="ARBA00004651"/>
    </source>
</evidence>
<keyword evidence="2" id="KW-1003">Cell membrane</keyword>
<evidence type="ECO:0000313" key="11">
    <source>
        <dbReference type="EMBL" id="MDI9234744.1"/>
    </source>
</evidence>
<reference evidence="11" key="1">
    <citation type="submission" date="2023-05" db="EMBL/GenBank/DDBJ databases">
        <title>Limnohabitans sp. strain HM2-2 Genome sequencing and assembly.</title>
        <authorList>
            <person name="Jung Y."/>
        </authorList>
    </citation>
    <scope>NUCLEOTIDE SEQUENCE</scope>
    <source>
        <strain evidence="11">HM2-2</strain>
    </source>
</reference>
<dbReference type="Gene3D" id="3.40.50.300">
    <property type="entry name" value="P-loop containing nucleotide triphosphate hydrolases"/>
    <property type="match status" value="1"/>
</dbReference>
<evidence type="ECO:0000256" key="8">
    <source>
        <dbReference type="SAM" id="Phobius"/>
    </source>
</evidence>
<feature type="transmembrane region" description="Helical" evidence="8">
    <location>
        <begin position="263"/>
        <end position="286"/>
    </location>
</feature>
<keyword evidence="5 11" id="KW-0067">ATP-binding</keyword>
<accession>A0ABT6X9D1</accession>
<dbReference type="InterPro" id="IPR003593">
    <property type="entry name" value="AAA+_ATPase"/>
</dbReference>
<dbReference type="PROSITE" id="PS50929">
    <property type="entry name" value="ABC_TM1F"/>
    <property type="match status" value="1"/>
</dbReference>
<feature type="transmembrane region" description="Helical" evidence="8">
    <location>
        <begin position="292"/>
        <end position="311"/>
    </location>
</feature>
<dbReference type="RefSeq" id="WP_283225083.1">
    <property type="nucleotide sequence ID" value="NZ_JASGBH010000009.1"/>
</dbReference>
<dbReference type="InterPro" id="IPR027417">
    <property type="entry name" value="P-loop_NTPase"/>
</dbReference>
<evidence type="ECO:0000259" key="10">
    <source>
        <dbReference type="PROSITE" id="PS50929"/>
    </source>
</evidence>
<evidence type="ECO:0000256" key="7">
    <source>
        <dbReference type="ARBA" id="ARBA00023136"/>
    </source>
</evidence>
<dbReference type="PANTHER" id="PTHR43394:SF1">
    <property type="entry name" value="ATP-BINDING CASSETTE SUB-FAMILY B MEMBER 10, MITOCHONDRIAL"/>
    <property type="match status" value="1"/>
</dbReference>
<evidence type="ECO:0000259" key="9">
    <source>
        <dbReference type="PROSITE" id="PS50893"/>
    </source>
</evidence>